<dbReference type="Gene3D" id="1.20.1250.20">
    <property type="entry name" value="MFS general substrate transporter like domains"/>
    <property type="match status" value="2"/>
</dbReference>
<feature type="transmembrane region" description="Helical" evidence="2">
    <location>
        <begin position="191"/>
        <end position="212"/>
    </location>
</feature>
<dbReference type="InterPro" id="IPR036259">
    <property type="entry name" value="MFS_trans_sf"/>
</dbReference>
<feature type="transmembrane region" description="Helical" evidence="2">
    <location>
        <begin position="499"/>
        <end position="523"/>
    </location>
</feature>
<keyword evidence="4" id="KW-1185">Reference proteome</keyword>
<feature type="transmembrane region" description="Helical" evidence="2">
    <location>
        <begin position="535"/>
        <end position="555"/>
    </location>
</feature>
<accession>A0A8X8YF34</accession>
<dbReference type="EMBL" id="PNBA02000003">
    <property type="protein sequence ID" value="KAG6428855.1"/>
    <property type="molecule type" value="Genomic_DNA"/>
</dbReference>
<evidence type="ECO:0000256" key="1">
    <source>
        <dbReference type="ARBA" id="ARBA00044504"/>
    </source>
</evidence>
<feature type="transmembrane region" description="Helical" evidence="2">
    <location>
        <begin position="469"/>
        <end position="493"/>
    </location>
</feature>
<feature type="transmembrane region" description="Helical" evidence="2">
    <location>
        <begin position="54"/>
        <end position="75"/>
    </location>
</feature>
<feature type="transmembrane region" description="Helical" evidence="2">
    <location>
        <begin position="810"/>
        <end position="837"/>
    </location>
</feature>
<proteinExistence type="inferred from homology"/>
<feature type="transmembrane region" description="Helical" evidence="2">
    <location>
        <begin position="768"/>
        <end position="790"/>
    </location>
</feature>
<feature type="transmembrane region" description="Helical" evidence="2">
    <location>
        <begin position="120"/>
        <end position="140"/>
    </location>
</feature>
<keyword evidence="2" id="KW-0812">Transmembrane</keyword>
<evidence type="ECO:0000313" key="4">
    <source>
        <dbReference type="Proteomes" id="UP000298416"/>
    </source>
</evidence>
<dbReference type="AlphaFoldDB" id="A0A8X8YF34"/>
<dbReference type="Proteomes" id="UP000298416">
    <property type="component" value="Unassembled WGS sequence"/>
</dbReference>
<organism evidence="3">
    <name type="scientific">Salvia splendens</name>
    <name type="common">Scarlet sage</name>
    <dbReference type="NCBI Taxonomy" id="180675"/>
    <lineage>
        <taxon>Eukaryota</taxon>
        <taxon>Viridiplantae</taxon>
        <taxon>Streptophyta</taxon>
        <taxon>Embryophyta</taxon>
        <taxon>Tracheophyta</taxon>
        <taxon>Spermatophyta</taxon>
        <taxon>Magnoliopsida</taxon>
        <taxon>eudicotyledons</taxon>
        <taxon>Gunneridae</taxon>
        <taxon>Pentapetalae</taxon>
        <taxon>asterids</taxon>
        <taxon>lamiids</taxon>
        <taxon>Lamiales</taxon>
        <taxon>Lamiaceae</taxon>
        <taxon>Nepetoideae</taxon>
        <taxon>Mentheae</taxon>
        <taxon>Salviinae</taxon>
        <taxon>Salvia</taxon>
        <taxon>Salvia subgen. Calosphace</taxon>
        <taxon>core Calosphace</taxon>
    </lineage>
</organism>
<feature type="transmembrane region" description="Helical" evidence="2">
    <location>
        <begin position="348"/>
        <end position="367"/>
    </location>
</feature>
<protein>
    <submittedName>
        <fullName evidence="3">Uncharacterized protein</fullName>
    </submittedName>
</protein>
<feature type="transmembrane region" description="Helical" evidence="2">
    <location>
        <begin position="711"/>
        <end position="732"/>
    </location>
</feature>
<dbReference type="PANTHER" id="PTHR11654">
    <property type="entry name" value="OLIGOPEPTIDE TRANSPORTER-RELATED"/>
    <property type="match status" value="1"/>
</dbReference>
<feature type="transmembrane region" description="Helical" evidence="2">
    <location>
        <begin position="237"/>
        <end position="262"/>
    </location>
</feature>
<reference evidence="3" key="2">
    <citation type="submission" date="2020-08" db="EMBL/GenBank/DDBJ databases">
        <title>Plant Genome Project.</title>
        <authorList>
            <person name="Zhang R.-G."/>
        </authorList>
    </citation>
    <scope>NUCLEOTIDE SEQUENCE</scope>
    <source>
        <strain evidence="3">Huo1</strain>
        <tissue evidence="3">Leaf</tissue>
    </source>
</reference>
<feature type="transmembrane region" description="Helical" evidence="2">
    <location>
        <begin position="601"/>
        <end position="623"/>
    </location>
</feature>
<comment type="similarity">
    <text evidence="1">Belongs to the major facilitator superfamily. Phosphate:H(+) symporter (TC 2.A.1.9) family.</text>
</comment>
<feature type="transmembrane region" description="Helical" evidence="2">
    <location>
        <begin position="12"/>
        <end position="34"/>
    </location>
</feature>
<feature type="transmembrane region" description="Helical" evidence="2">
    <location>
        <begin position="315"/>
        <end position="336"/>
    </location>
</feature>
<feature type="transmembrane region" description="Helical" evidence="2">
    <location>
        <begin position="388"/>
        <end position="409"/>
    </location>
</feature>
<comment type="caution">
    <text evidence="3">The sequence shown here is derived from an EMBL/GenBank/DDBJ whole genome shotgun (WGS) entry which is preliminary data.</text>
</comment>
<evidence type="ECO:0000313" key="3">
    <source>
        <dbReference type="EMBL" id="KAG6428855.1"/>
    </source>
</evidence>
<keyword evidence="2" id="KW-1133">Transmembrane helix</keyword>
<evidence type="ECO:0000256" key="2">
    <source>
        <dbReference type="SAM" id="Phobius"/>
    </source>
</evidence>
<feature type="transmembrane region" description="Helical" evidence="2">
    <location>
        <begin position="87"/>
        <end position="108"/>
    </location>
</feature>
<feature type="transmembrane region" description="Helical" evidence="2">
    <location>
        <begin position="429"/>
        <end position="448"/>
    </location>
</feature>
<reference evidence="3" key="1">
    <citation type="submission" date="2018-01" db="EMBL/GenBank/DDBJ databases">
        <authorList>
            <person name="Mao J.F."/>
        </authorList>
    </citation>
    <scope>NUCLEOTIDE SEQUENCE</scope>
    <source>
        <strain evidence="3">Huo1</strain>
        <tissue evidence="3">Leaf</tissue>
    </source>
</reference>
<keyword evidence="2" id="KW-0472">Membrane</keyword>
<feature type="transmembrane region" description="Helical" evidence="2">
    <location>
        <begin position="648"/>
        <end position="670"/>
    </location>
</feature>
<sequence>MVPNKEAPSWFRLHIGFSFTNSIIFILGLIWSYRMVEKTFLDILITRMWKLYDLKSSVVVVNLHEVITICFVVVFSTATDVYRGRSVRFWMVVFSTTVCIIGLMLNYLEAGNDDKGQLHLWLFFSMGLMDLAQAGLRVTLRVFLEDQFREVDREKGERRLYTKLCWILVSAVAVIFAQFETLTGFHFRTLLLALTSVIAFFFIVFVSGFNFYHKDGESNERNDVRATNEDSKWKMRVILFLVWVSLSILSLVSASGSTFFLIEAITLTSHHKNLFSILVLANLVRCMETTATEVSRCVVAQLKESRDYNIPKMELLRIGIGLGCCMMCCSIAEWTGTHRKYAKGGSTMSVYWLIPQFFLLGLMRGFAKDGFKSLFESRVRPWFKGHGRSLGVLTTGFGSILSIVCVFIYGSGQFKWFQNDIHNSSLNKYYSFLSVLSWANFGLVWSTMMEKTFLRILITPHTSAGGKVYDLPSIVLVNLHQGITSVFALVFTYATGGCLLRFLVVVFSTTASILGVIHYMLVAAGNDDKEQLHMCSFYVAMVVMASAQAALTALLKEALEDRFRPTYQRQRLTKLLWSPVSLMATEFAPLEPLTGLHFDKLALVLITMMLCLLCVFLFSSFSYNHYAMMRGNVRATEAADNRRPVNLLSLWVCLLFLSLVSASASTFFFLEASTFNGRNYLSAILSQDNLLRFTEASFRGIQQHSQETIEFLRIGIALVYSVICCTLAMSVYWLTPHFFILGLMVGVAKEGFRSLYESRVPPHLKRFGSVWGELARGLGGMLSILCIFVFRGSDISWSENDSSSFSTYCIFLLVLSGFSLMLFLLVAVLYMGGCILLDDDEIYEHLE</sequence>
<feature type="transmembrane region" description="Helical" evidence="2">
    <location>
        <begin position="160"/>
        <end position="179"/>
    </location>
</feature>
<gene>
    <name evidence="3" type="ORF">SASPL_106894</name>
</gene>
<name>A0A8X8YF34_SALSN</name>